<comment type="caution">
    <text evidence="3">The sequence shown here is derived from an EMBL/GenBank/DDBJ whole genome shotgun (WGS) entry which is preliminary data.</text>
</comment>
<accession>A0A2G8JH02</accession>
<dbReference type="InterPro" id="IPR000477">
    <property type="entry name" value="RT_dom"/>
</dbReference>
<dbReference type="OrthoDB" id="6083831at2759"/>
<keyword evidence="3" id="KW-0548">Nucleotidyltransferase</keyword>
<proteinExistence type="predicted"/>
<keyword evidence="3" id="KW-0808">Transferase</keyword>
<dbReference type="Pfam" id="PF00078">
    <property type="entry name" value="RVT_1"/>
    <property type="match status" value="1"/>
</dbReference>
<evidence type="ECO:0000256" key="1">
    <source>
        <dbReference type="SAM" id="MobiDB-lite"/>
    </source>
</evidence>
<evidence type="ECO:0000313" key="3">
    <source>
        <dbReference type="EMBL" id="PIK34995.1"/>
    </source>
</evidence>
<reference evidence="3 4" key="1">
    <citation type="journal article" date="2017" name="PLoS Biol.">
        <title>The sea cucumber genome provides insights into morphological evolution and visceral regeneration.</title>
        <authorList>
            <person name="Zhang X."/>
            <person name="Sun L."/>
            <person name="Yuan J."/>
            <person name="Sun Y."/>
            <person name="Gao Y."/>
            <person name="Zhang L."/>
            <person name="Li S."/>
            <person name="Dai H."/>
            <person name="Hamel J.F."/>
            <person name="Liu C."/>
            <person name="Yu Y."/>
            <person name="Liu S."/>
            <person name="Lin W."/>
            <person name="Guo K."/>
            <person name="Jin S."/>
            <person name="Xu P."/>
            <person name="Storey K.B."/>
            <person name="Huan P."/>
            <person name="Zhang T."/>
            <person name="Zhou Y."/>
            <person name="Zhang J."/>
            <person name="Lin C."/>
            <person name="Li X."/>
            <person name="Xing L."/>
            <person name="Huo D."/>
            <person name="Sun M."/>
            <person name="Wang L."/>
            <person name="Mercier A."/>
            <person name="Li F."/>
            <person name="Yang H."/>
            <person name="Xiang J."/>
        </authorList>
    </citation>
    <scope>NUCLEOTIDE SEQUENCE [LARGE SCALE GENOMIC DNA]</scope>
    <source>
        <strain evidence="3">Shaxun</strain>
        <tissue evidence="3">Muscle</tissue>
    </source>
</reference>
<dbReference type="InterPro" id="IPR043128">
    <property type="entry name" value="Rev_trsase/Diguanyl_cyclase"/>
</dbReference>
<keyword evidence="4" id="KW-1185">Reference proteome</keyword>
<protein>
    <submittedName>
        <fullName evidence="3">Reverse transcriptase</fullName>
    </submittedName>
</protein>
<dbReference type="PANTHER" id="PTHR33050:SF7">
    <property type="entry name" value="RIBONUCLEASE H"/>
    <property type="match status" value="1"/>
</dbReference>
<gene>
    <name evidence="3" type="ORF">BSL78_28180</name>
</gene>
<dbReference type="SUPFAM" id="SSF56672">
    <property type="entry name" value="DNA/RNA polymerases"/>
    <property type="match status" value="1"/>
</dbReference>
<dbReference type="GO" id="GO:0003964">
    <property type="term" value="F:RNA-directed DNA polymerase activity"/>
    <property type="evidence" value="ECO:0007669"/>
    <property type="project" value="UniProtKB-KW"/>
</dbReference>
<dbReference type="EMBL" id="MRZV01002017">
    <property type="protein sequence ID" value="PIK34995.1"/>
    <property type="molecule type" value="Genomic_DNA"/>
</dbReference>
<sequence length="228" mass="25306">MRGGPLSGSKLFGGSFQSVVEQDVVRRDNPRKTTEPRSTFKPFRGGATKPYTSGRGSHSALSSRRRGALTFTTEESNAEFALLDGEQILLDLPSQRGFLSIYGPPIRPVHGSRTFTRLDHAVAAFLRELIVQICVYLDDWLIVAESWEDLVSDTRKVLDVASSLGWLINKEKSFLIPSQQVTYLGAGVGPFQTTRGYRHFGKVCPYYATSAHYLPSTRPARGWFCSAI</sequence>
<dbReference type="InterPro" id="IPR052055">
    <property type="entry name" value="Hepadnavirus_pol/RT"/>
</dbReference>
<feature type="region of interest" description="Disordered" evidence="1">
    <location>
        <begin position="22"/>
        <end position="61"/>
    </location>
</feature>
<dbReference type="Gene3D" id="3.30.70.270">
    <property type="match status" value="1"/>
</dbReference>
<keyword evidence="3" id="KW-0695">RNA-directed DNA polymerase</keyword>
<feature type="compositionally biased region" description="Polar residues" evidence="1">
    <location>
        <begin position="50"/>
        <end position="61"/>
    </location>
</feature>
<dbReference type="Proteomes" id="UP000230750">
    <property type="component" value="Unassembled WGS sequence"/>
</dbReference>
<evidence type="ECO:0000313" key="4">
    <source>
        <dbReference type="Proteomes" id="UP000230750"/>
    </source>
</evidence>
<dbReference type="InterPro" id="IPR043502">
    <property type="entry name" value="DNA/RNA_pol_sf"/>
</dbReference>
<feature type="domain" description="Reverse transcriptase" evidence="2">
    <location>
        <begin position="123"/>
        <end position="186"/>
    </location>
</feature>
<dbReference type="AlphaFoldDB" id="A0A2G8JH02"/>
<evidence type="ECO:0000259" key="2">
    <source>
        <dbReference type="Pfam" id="PF00078"/>
    </source>
</evidence>
<dbReference type="PANTHER" id="PTHR33050">
    <property type="entry name" value="REVERSE TRANSCRIPTASE DOMAIN-CONTAINING PROTEIN"/>
    <property type="match status" value="1"/>
</dbReference>
<organism evidence="3 4">
    <name type="scientific">Stichopus japonicus</name>
    <name type="common">Sea cucumber</name>
    <dbReference type="NCBI Taxonomy" id="307972"/>
    <lineage>
        <taxon>Eukaryota</taxon>
        <taxon>Metazoa</taxon>
        <taxon>Echinodermata</taxon>
        <taxon>Eleutherozoa</taxon>
        <taxon>Echinozoa</taxon>
        <taxon>Holothuroidea</taxon>
        <taxon>Aspidochirotacea</taxon>
        <taxon>Aspidochirotida</taxon>
        <taxon>Stichopodidae</taxon>
        <taxon>Apostichopus</taxon>
    </lineage>
</organism>
<feature type="compositionally biased region" description="Basic and acidic residues" evidence="1">
    <location>
        <begin position="23"/>
        <end position="35"/>
    </location>
</feature>
<name>A0A2G8JH02_STIJA</name>